<dbReference type="PANTHER" id="PTHR42756">
    <property type="entry name" value="TRANSCRIPTIONAL REGULATOR, MARR"/>
    <property type="match status" value="1"/>
</dbReference>
<dbReference type="InterPro" id="IPR041489">
    <property type="entry name" value="PDZ_6"/>
</dbReference>
<dbReference type="Pfam" id="PF12802">
    <property type="entry name" value="MarR_2"/>
    <property type="match status" value="1"/>
</dbReference>
<dbReference type="SUPFAM" id="SSF50156">
    <property type="entry name" value="PDZ domain-like"/>
    <property type="match status" value="1"/>
</dbReference>
<dbReference type="InterPro" id="IPR001478">
    <property type="entry name" value="PDZ"/>
</dbReference>
<dbReference type="PRINTS" id="PR00598">
    <property type="entry name" value="HTHMARR"/>
</dbReference>
<evidence type="ECO:0000313" key="7">
    <source>
        <dbReference type="Proteomes" id="UP001565927"/>
    </source>
</evidence>
<dbReference type="InterPro" id="IPR000835">
    <property type="entry name" value="HTH_MarR-typ"/>
</dbReference>
<evidence type="ECO:0000256" key="2">
    <source>
        <dbReference type="ARBA" id="ARBA00023125"/>
    </source>
</evidence>
<dbReference type="SMART" id="SM00228">
    <property type="entry name" value="PDZ"/>
    <property type="match status" value="1"/>
</dbReference>
<dbReference type="SUPFAM" id="SSF46785">
    <property type="entry name" value="Winged helix' DNA-binding domain"/>
    <property type="match status" value="1"/>
</dbReference>
<evidence type="ECO:0000259" key="5">
    <source>
        <dbReference type="PROSITE" id="PS50995"/>
    </source>
</evidence>
<evidence type="ECO:0000256" key="3">
    <source>
        <dbReference type="ARBA" id="ARBA00023163"/>
    </source>
</evidence>
<keyword evidence="7" id="KW-1185">Reference proteome</keyword>
<dbReference type="InterPro" id="IPR036388">
    <property type="entry name" value="WH-like_DNA-bd_sf"/>
</dbReference>
<dbReference type="EMBL" id="JBGFTU010000012">
    <property type="protein sequence ID" value="MEZ0165437.1"/>
    <property type="molecule type" value="Genomic_DNA"/>
</dbReference>
<evidence type="ECO:0000313" key="6">
    <source>
        <dbReference type="EMBL" id="MEZ0165437.1"/>
    </source>
</evidence>
<organism evidence="6 7">
    <name type="scientific">Kineococcus halophytocola</name>
    <dbReference type="NCBI Taxonomy" id="3234027"/>
    <lineage>
        <taxon>Bacteria</taxon>
        <taxon>Bacillati</taxon>
        <taxon>Actinomycetota</taxon>
        <taxon>Actinomycetes</taxon>
        <taxon>Kineosporiales</taxon>
        <taxon>Kineosporiaceae</taxon>
        <taxon>Kineococcus</taxon>
    </lineage>
</organism>
<name>A0ABV4H1J2_9ACTN</name>
<dbReference type="InterPro" id="IPR036034">
    <property type="entry name" value="PDZ_sf"/>
</dbReference>
<gene>
    <name evidence="6" type="ORF">AB2L27_11765</name>
</gene>
<dbReference type="RefSeq" id="WP_370441665.1">
    <property type="nucleotide sequence ID" value="NZ_JBGFTU010000012.1"/>
</dbReference>
<dbReference type="SMART" id="SM00347">
    <property type="entry name" value="HTH_MARR"/>
    <property type="match status" value="1"/>
</dbReference>
<dbReference type="Proteomes" id="UP001565927">
    <property type="component" value="Unassembled WGS sequence"/>
</dbReference>
<evidence type="ECO:0000259" key="4">
    <source>
        <dbReference type="PROSITE" id="PS50106"/>
    </source>
</evidence>
<dbReference type="PANTHER" id="PTHR42756:SF1">
    <property type="entry name" value="TRANSCRIPTIONAL REPRESSOR OF EMRAB OPERON"/>
    <property type="match status" value="1"/>
</dbReference>
<proteinExistence type="predicted"/>
<accession>A0ABV4H1J2</accession>
<comment type="caution">
    <text evidence="6">The sequence shown here is derived from an EMBL/GenBank/DDBJ whole genome shotgun (WGS) entry which is preliminary data.</text>
</comment>
<sequence length="268" mass="29111">MGDDHRERDSVDDIVDQWAVQRPDLDVRPVGVITRLARVRAHLDAELTAVFDRYDLSPADFQVIVTLRRSGAPFRLAQAKLMTALGLTSGTISVRVDRLVRRGVVRREPDETDARVTLVRLTDEGERLFDDIAPVHLANEDRLLSALDDDERGTLAALLRRLLVSFESPVAGDPGPWGFVVEPAHRARARRIAVGLSDTPGLLVADVTPGGPAARAGIARGDLVVAVDGRPARCAAALDPGAAELRLEVLRGEEPVTVRLRGERTAGR</sequence>
<feature type="domain" description="PDZ" evidence="4">
    <location>
        <begin position="163"/>
        <end position="233"/>
    </location>
</feature>
<keyword evidence="1" id="KW-0805">Transcription regulation</keyword>
<keyword evidence="3" id="KW-0804">Transcription</keyword>
<evidence type="ECO:0000256" key="1">
    <source>
        <dbReference type="ARBA" id="ARBA00023015"/>
    </source>
</evidence>
<dbReference type="Gene3D" id="1.10.10.10">
    <property type="entry name" value="Winged helix-like DNA-binding domain superfamily/Winged helix DNA-binding domain"/>
    <property type="match status" value="1"/>
</dbReference>
<keyword evidence="2" id="KW-0238">DNA-binding</keyword>
<reference evidence="6 7" key="1">
    <citation type="submission" date="2024-07" db="EMBL/GenBank/DDBJ databases">
        <authorList>
            <person name="Thanompreechachai J."/>
            <person name="Duangmal K."/>
        </authorList>
    </citation>
    <scope>NUCLEOTIDE SEQUENCE [LARGE SCALE GENOMIC DNA]</scope>
    <source>
        <strain evidence="6 7">LSe6-4</strain>
    </source>
</reference>
<dbReference type="Gene3D" id="2.30.42.10">
    <property type="match status" value="1"/>
</dbReference>
<dbReference type="InterPro" id="IPR036390">
    <property type="entry name" value="WH_DNA-bd_sf"/>
</dbReference>
<dbReference type="PROSITE" id="PS50995">
    <property type="entry name" value="HTH_MARR_2"/>
    <property type="match status" value="1"/>
</dbReference>
<feature type="domain" description="HTH marR-type" evidence="5">
    <location>
        <begin position="29"/>
        <end position="164"/>
    </location>
</feature>
<dbReference type="Pfam" id="PF17820">
    <property type="entry name" value="PDZ_6"/>
    <property type="match status" value="1"/>
</dbReference>
<dbReference type="PROSITE" id="PS50106">
    <property type="entry name" value="PDZ"/>
    <property type="match status" value="1"/>
</dbReference>
<protein>
    <submittedName>
        <fullName evidence="6">MarR family transcriptional regulator</fullName>
    </submittedName>
</protein>